<dbReference type="InterPro" id="IPR018247">
    <property type="entry name" value="EF_Hand_1_Ca_BS"/>
</dbReference>
<feature type="transmembrane region" description="Helical" evidence="2">
    <location>
        <begin position="212"/>
        <end position="234"/>
    </location>
</feature>
<proteinExistence type="predicted"/>
<dbReference type="Proteomes" id="UP000037460">
    <property type="component" value="Unassembled WGS sequence"/>
</dbReference>
<evidence type="ECO:0000256" key="1">
    <source>
        <dbReference type="SAM" id="MobiDB-lite"/>
    </source>
</evidence>
<dbReference type="EMBL" id="JWZX01001256">
    <property type="protein sequence ID" value="KOO34339.1"/>
    <property type="molecule type" value="Genomic_DNA"/>
</dbReference>
<evidence type="ECO:0000313" key="4">
    <source>
        <dbReference type="Proteomes" id="UP000037460"/>
    </source>
</evidence>
<feature type="compositionally biased region" description="Basic and acidic residues" evidence="1">
    <location>
        <begin position="243"/>
        <end position="265"/>
    </location>
</feature>
<keyword evidence="4" id="KW-1185">Reference proteome</keyword>
<gene>
    <name evidence="3" type="ORF">Ctob_010615</name>
</gene>
<feature type="region of interest" description="Disordered" evidence="1">
    <location>
        <begin position="243"/>
        <end position="302"/>
    </location>
</feature>
<evidence type="ECO:0000313" key="3">
    <source>
        <dbReference type="EMBL" id="KOO34339.1"/>
    </source>
</evidence>
<keyword evidence="2" id="KW-1133">Transmembrane helix</keyword>
<comment type="caution">
    <text evidence="3">The sequence shown here is derived from an EMBL/GenBank/DDBJ whole genome shotgun (WGS) entry which is preliminary data.</text>
</comment>
<dbReference type="InterPro" id="IPR024079">
    <property type="entry name" value="MetalloPept_cat_dom_sf"/>
</dbReference>
<dbReference type="OrthoDB" id="9936463at2759"/>
<keyword evidence="2" id="KW-0812">Transmembrane</keyword>
<dbReference type="GO" id="GO:0008237">
    <property type="term" value="F:metallopeptidase activity"/>
    <property type="evidence" value="ECO:0007669"/>
    <property type="project" value="InterPro"/>
</dbReference>
<accession>A0A0M0K6B0</accession>
<reference evidence="4" key="1">
    <citation type="journal article" date="2015" name="PLoS Genet.">
        <title>Genome Sequence and Transcriptome Analyses of Chrysochromulina tobin: Metabolic Tools for Enhanced Algal Fitness in the Prominent Order Prymnesiales (Haptophyceae).</title>
        <authorList>
            <person name="Hovde B.T."/>
            <person name="Deodato C.R."/>
            <person name="Hunsperger H.M."/>
            <person name="Ryken S.A."/>
            <person name="Yost W."/>
            <person name="Jha R.K."/>
            <person name="Patterson J."/>
            <person name="Monnat R.J. Jr."/>
            <person name="Barlow S.B."/>
            <person name="Starkenburg S.R."/>
            <person name="Cattolico R.A."/>
        </authorList>
    </citation>
    <scope>NUCLEOTIDE SEQUENCE</scope>
    <source>
        <strain evidence="4">CCMP291</strain>
    </source>
</reference>
<name>A0A0M0K6B0_9EUKA</name>
<organism evidence="3 4">
    <name type="scientific">Chrysochromulina tobinii</name>
    <dbReference type="NCBI Taxonomy" id="1460289"/>
    <lineage>
        <taxon>Eukaryota</taxon>
        <taxon>Haptista</taxon>
        <taxon>Haptophyta</taxon>
        <taxon>Prymnesiophyceae</taxon>
        <taxon>Prymnesiales</taxon>
        <taxon>Chrysochromulinaceae</taxon>
        <taxon>Chrysochromulina</taxon>
    </lineage>
</organism>
<dbReference type="AlphaFoldDB" id="A0A0M0K6B0"/>
<sequence length="302" mass="33164">MLVEDLAVSDLDGDGKVDATEVAQHVVKRSYKRTQAFLNALAEEAILLTALKFTVLLIPWPFYVYVFQVCWDCYDFEAAAAHEVGHLLGLSHPDTKDRELRPPFTSTGQNSYNALLAAGNVMNSSTCGNPWDYVREWDPVGDPDAPVYQGVQLTAAGTRMAIMEAFTTHNPSVCLSQDDYEGLLTLYPVCGSGMPPEPTCIKTKVSIGALRVSVFVLAPFIFSLLIAILVHCCVERAAKEQLDEQKRRKLEKRKEAREAKRKTSLEDGTQEGSLARIGFSGDKVLPNKGSPGPPAVDPLYVD</sequence>
<keyword evidence="2" id="KW-0472">Membrane</keyword>
<protein>
    <submittedName>
        <fullName evidence="3">Uncharacterized protein</fullName>
    </submittedName>
</protein>
<dbReference type="SUPFAM" id="SSF55486">
    <property type="entry name" value="Metalloproteases ('zincins'), catalytic domain"/>
    <property type="match status" value="2"/>
</dbReference>
<evidence type="ECO:0000256" key="2">
    <source>
        <dbReference type="SAM" id="Phobius"/>
    </source>
</evidence>
<dbReference type="PROSITE" id="PS00018">
    <property type="entry name" value="EF_HAND_1"/>
    <property type="match status" value="1"/>
</dbReference>
<dbReference type="Gene3D" id="3.40.390.10">
    <property type="entry name" value="Collagenase (Catalytic Domain)"/>
    <property type="match status" value="1"/>
</dbReference>